<protein>
    <submittedName>
        <fullName evidence="2">VOC family protein</fullName>
    </submittedName>
</protein>
<reference evidence="2" key="1">
    <citation type="submission" date="2023-05" db="EMBL/GenBank/DDBJ databases">
        <authorList>
            <person name="Zhang X."/>
        </authorList>
    </citation>
    <scope>NUCLEOTIDE SEQUENCE</scope>
    <source>
        <strain evidence="2">BD1B2-1</strain>
    </source>
</reference>
<name>A0AAE3R6J1_9BACT</name>
<gene>
    <name evidence="2" type="ORF">QNI22_17160</name>
</gene>
<sequence length="128" mass="14292">MKDSFLGLRTTIYKVNDIIKAKEWYSQVLGISPYFDESYYVGFNVGGYELGLQPEEQSSAFKSDNVVTYWGVSDIELSFYKLIAAGAVAYEQPEEVGEGIKTASVKDLWGNVVGIIENPHFVVQPHIS</sequence>
<feature type="domain" description="Glyoxalase/fosfomycin resistance/dioxygenase" evidence="1">
    <location>
        <begin position="14"/>
        <end position="113"/>
    </location>
</feature>
<comment type="caution">
    <text evidence="2">The sequence shown here is derived from an EMBL/GenBank/DDBJ whole genome shotgun (WGS) entry which is preliminary data.</text>
</comment>
<dbReference type="Proteomes" id="UP001232063">
    <property type="component" value="Unassembled WGS sequence"/>
</dbReference>
<dbReference type="Pfam" id="PF00903">
    <property type="entry name" value="Glyoxalase"/>
    <property type="match status" value="1"/>
</dbReference>
<dbReference type="Gene3D" id="3.10.180.10">
    <property type="entry name" value="2,3-Dihydroxybiphenyl 1,2-Dioxygenase, domain 1"/>
    <property type="match status" value="1"/>
</dbReference>
<accession>A0AAE3R6J1</accession>
<evidence type="ECO:0000313" key="2">
    <source>
        <dbReference type="EMBL" id="MDJ1502399.1"/>
    </source>
</evidence>
<dbReference type="SUPFAM" id="SSF54593">
    <property type="entry name" value="Glyoxalase/Bleomycin resistance protein/Dihydroxybiphenyl dioxygenase"/>
    <property type="match status" value="1"/>
</dbReference>
<keyword evidence="3" id="KW-1185">Reference proteome</keyword>
<dbReference type="RefSeq" id="WP_314512431.1">
    <property type="nucleotide sequence ID" value="NZ_JASJOU010000005.1"/>
</dbReference>
<evidence type="ECO:0000313" key="3">
    <source>
        <dbReference type="Proteomes" id="UP001232063"/>
    </source>
</evidence>
<dbReference type="EMBL" id="JASJOU010000005">
    <property type="protein sequence ID" value="MDJ1502399.1"/>
    <property type="molecule type" value="Genomic_DNA"/>
</dbReference>
<evidence type="ECO:0000259" key="1">
    <source>
        <dbReference type="Pfam" id="PF00903"/>
    </source>
</evidence>
<dbReference type="InterPro" id="IPR029068">
    <property type="entry name" value="Glyas_Bleomycin-R_OHBP_Dase"/>
</dbReference>
<proteinExistence type="predicted"/>
<organism evidence="2 3">
    <name type="scientific">Xanthocytophaga agilis</name>
    <dbReference type="NCBI Taxonomy" id="3048010"/>
    <lineage>
        <taxon>Bacteria</taxon>
        <taxon>Pseudomonadati</taxon>
        <taxon>Bacteroidota</taxon>
        <taxon>Cytophagia</taxon>
        <taxon>Cytophagales</taxon>
        <taxon>Rhodocytophagaceae</taxon>
        <taxon>Xanthocytophaga</taxon>
    </lineage>
</organism>
<dbReference type="InterPro" id="IPR004360">
    <property type="entry name" value="Glyas_Fos-R_dOase_dom"/>
</dbReference>
<dbReference type="AlphaFoldDB" id="A0AAE3R6J1"/>